<reference evidence="1 2" key="1">
    <citation type="submission" date="2024-03" db="EMBL/GenBank/DDBJ databases">
        <title>Adaptation during the transition from Ophiocordyceps entomopathogen to insect associate is accompanied by gene loss and intensified selection.</title>
        <authorList>
            <person name="Ward C.M."/>
            <person name="Onetto C.A."/>
            <person name="Borneman A.R."/>
        </authorList>
    </citation>
    <scope>NUCLEOTIDE SEQUENCE [LARGE SCALE GENOMIC DNA]</scope>
    <source>
        <strain evidence="1">AWRI1</strain>
        <tissue evidence="1">Single Adult Female</tissue>
    </source>
</reference>
<keyword evidence="2" id="KW-1185">Reference proteome</keyword>
<dbReference type="EMBL" id="JBBCAQ010000010">
    <property type="protein sequence ID" value="KAK7601565.1"/>
    <property type="molecule type" value="Genomic_DNA"/>
</dbReference>
<gene>
    <name evidence="1" type="ORF">V9T40_009006</name>
</gene>
<evidence type="ECO:0000313" key="1">
    <source>
        <dbReference type="EMBL" id="KAK7601565.1"/>
    </source>
</evidence>
<evidence type="ECO:0000313" key="2">
    <source>
        <dbReference type="Proteomes" id="UP001367676"/>
    </source>
</evidence>
<accession>A0AAN9Y8N1</accession>
<dbReference type="AlphaFoldDB" id="A0AAN9Y8N1"/>
<dbReference type="Proteomes" id="UP001367676">
    <property type="component" value="Unassembled WGS sequence"/>
</dbReference>
<name>A0AAN9Y8N1_9HEMI</name>
<sequence length="224" mass="24478">MTPPTSSVKNHRACQEINKSSTKLIGSLLTELLSCAVAAQVNPFKIHATDNVDEQQRRLDLGVFYPNRCNARSADKEPMELKKGGTTELEIVAKTKKEDDVGEVTLRWKDVTLKVPLHAGQLTPQAHLEGEDGGKPGNGMIGVRGEGSKFITEYGYCVTVPWVFVCISERVKVAHKKKISLSSSSVFLPNHFERPQYDGDSASEDLTCHLLMLGGEAAARAGRT</sequence>
<comment type="caution">
    <text evidence="1">The sequence shown here is derived from an EMBL/GenBank/DDBJ whole genome shotgun (WGS) entry which is preliminary data.</text>
</comment>
<proteinExistence type="predicted"/>
<organism evidence="1 2">
    <name type="scientific">Parthenolecanium corni</name>
    <dbReference type="NCBI Taxonomy" id="536013"/>
    <lineage>
        <taxon>Eukaryota</taxon>
        <taxon>Metazoa</taxon>
        <taxon>Ecdysozoa</taxon>
        <taxon>Arthropoda</taxon>
        <taxon>Hexapoda</taxon>
        <taxon>Insecta</taxon>
        <taxon>Pterygota</taxon>
        <taxon>Neoptera</taxon>
        <taxon>Paraneoptera</taxon>
        <taxon>Hemiptera</taxon>
        <taxon>Sternorrhyncha</taxon>
        <taxon>Coccoidea</taxon>
        <taxon>Coccidae</taxon>
        <taxon>Parthenolecanium</taxon>
    </lineage>
</organism>
<protein>
    <submittedName>
        <fullName evidence="1">Uncharacterized protein</fullName>
    </submittedName>
</protein>